<name>A0A1T2L943_9GAMM</name>
<evidence type="ECO:0000313" key="1">
    <source>
        <dbReference type="EMBL" id="OOZ41456.1"/>
    </source>
</evidence>
<reference evidence="1 2" key="1">
    <citation type="submission" date="2016-11" db="EMBL/GenBank/DDBJ databases">
        <title>Mixed transmission modes and dynamic genome evolution in an obligate animal-bacterial symbiosis.</title>
        <authorList>
            <person name="Russell S.L."/>
            <person name="Corbett-Detig R.B."/>
            <person name="Cavanaugh C.M."/>
        </authorList>
    </citation>
    <scope>NUCLEOTIDE SEQUENCE [LARGE SCALE GENOMIC DNA]</scope>
    <source>
        <strain evidence="1">Sveles-Q1</strain>
    </source>
</reference>
<proteinExistence type="predicted"/>
<dbReference type="EMBL" id="MPRL01000009">
    <property type="protein sequence ID" value="OOZ41456.1"/>
    <property type="molecule type" value="Genomic_DNA"/>
</dbReference>
<dbReference type="AlphaFoldDB" id="A0A1T2L943"/>
<sequence>MSENQQLEVSPLSQTISSGGRTVNVEIYRFEGESSWVLEVEDEFNNSTVWDDTFENDSAALTEVKKTILAEGIDSLIGPKDGRGEWKNES</sequence>
<dbReference type="RefSeq" id="WP_078482706.1">
    <property type="nucleotide sequence ID" value="NZ_MPRL01000009.1"/>
</dbReference>
<evidence type="ECO:0000313" key="2">
    <source>
        <dbReference type="Proteomes" id="UP000191110"/>
    </source>
</evidence>
<comment type="caution">
    <text evidence="1">The sequence shown here is derived from an EMBL/GenBank/DDBJ whole genome shotgun (WGS) entry which is preliminary data.</text>
</comment>
<protein>
    <submittedName>
        <fullName evidence="1">Uncharacterized protein</fullName>
    </submittedName>
</protein>
<gene>
    <name evidence="1" type="ORF">BOW53_03525</name>
</gene>
<dbReference type="OrthoDB" id="5737581at2"/>
<dbReference type="Proteomes" id="UP000191110">
    <property type="component" value="Unassembled WGS sequence"/>
</dbReference>
<accession>A0A1T2L943</accession>
<keyword evidence="2" id="KW-1185">Reference proteome</keyword>
<organism evidence="1 2">
    <name type="scientific">Solemya pervernicosa gill symbiont</name>
    <dbReference type="NCBI Taxonomy" id="642797"/>
    <lineage>
        <taxon>Bacteria</taxon>
        <taxon>Pseudomonadati</taxon>
        <taxon>Pseudomonadota</taxon>
        <taxon>Gammaproteobacteria</taxon>
        <taxon>sulfur-oxidizing symbionts</taxon>
    </lineage>
</organism>